<dbReference type="Gene3D" id="3.40.50.1360">
    <property type="match status" value="2"/>
</dbReference>
<comment type="pathway">
    <text evidence="3">Carbohydrate degradation; pentose phosphate pathway; D-ribulose 5-phosphate from D-glucose 6-phosphate (oxidative stage): step 2/3.</text>
</comment>
<dbReference type="AlphaFoldDB" id="A0A0E0EU36"/>
<dbReference type="Gramene" id="OMERI09G12830.2">
    <property type="protein sequence ID" value="OMERI09G12830.2"/>
    <property type="gene ID" value="OMERI09G12830"/>
</dbReference>
<dbReference type="PANTHER" id="PTHR11054">
    <property type="entry name" value="6-PHOSPHOGLUCONOLACTONASE"/>
    <property type="match status" value="1"/>
</dbReference>
<name>A0A0E0EU36_9ORYZ</name>
<dbReference type="GO" id="GO:0005975">
    <property type="term" value="P:carbohydrate metabolic process"/>
    <property type="evidence" value="ECO:0007669"/>
    <property type="project" value="InterPro"/>
</dbReference>
<dbReference type="InterPro" id="IPR005900">
    <property type="entry name" value="6-phosphogluconolactonase_DevB"/>
</dbReference>
<accession>A0A0E0EU36</accession>
<dbReference type="GO" id="GO:0017057">
    <property type="term" value="F:6-phosphogluconolactonase activity"/>
    <property type="evidence" value="ECO:0007669"/>
    <property type="project" value="UniProtKB-EC"/>
</dbReference>
<dbReference type="InterPro" id="IPR006148">
    <property type="entry name" value="Glc/Gal-6P_isomerase"/>
</dbReference>
<keyword evidence="6" id="KW-0378">Hydrolase</keyword>
<dbReference type="PANTHER" id="PTHR11054:SF22">
    <property type="entry name" value="6-PHOSPHOGLUCONOLACTONASE 3, CHLOROPLASTIC"/>
    <property type="match status" value="1"/>
</dbReference>
<feature type="domain" description="Glucosamine/galactosamine-6-phosphate isomerase" evidence="7">
    <location>
        <begin position="80"/>
        <end position="310"/>
    </location>
</feature>
<reference evidence="8" key="1">
    <citation type="submission" date="2015-04" db="UniProtKB">
        <authorList>
            <consortium name="EnsemblPlants"/>
        </authorList>
    </citation>
    <scope>IDENTIFICATION</scope>
</reference>
<dbReference type="InterPro" id="IPR039104">
    <property type="entry name" value="6PGL"/>
</dbReference>
<comment type="function">
    <text evidence="2">Hydrolysis of 6-phosphogluconolactone to 6-phosphogluconate.</text>
</comment>
<evidence type="ECO:0000313" key="8">
    <source>
        <dbReference type="EnsemblPlants" id="OMERI09G12830.2"/>
    </source>
</evidence>
<dbReference type="GO" id="GO:0006098">
    <property type="term" value="P:pentose-phosphate shunt"/>
    <property type="evidence" value="ECO:0007669"/>
    <property type="project" value="UniProtKB-UniPathway"/>
</dbReference>
<keyword evidence="9" id="KW-1185">Reference proteome</keyword>
<dbReference type="Pfam" id="PF01182">
    <property type="entry name" value="Glucosamine_iso"/>
    <property type="match status" value="2"/>
</dbReference>
<sequence length="657" mass="70096">MSVSAAVAAASTSRTLVLARRRSPLASRVAATSRGRLFPSGSHPLAVSPAARAPAMATDGAAAAAAGSKKKKEVLIFDAEEDLAVSLAKYTAELSAKLAAERGAFTVVLSGGSLIKNIRKLAEPPYLDSVDWSKWHVFWVDERVVPKDHEDSNYKLALDGFLSKVPIPTGQVYAINDALSAEGAADDYETCLKQLVKNGVIAMSQSTGFPRFDVMLLGMGPDGHIASLFPGHPLVNENQKWVTYIKDSPKPPPERITFTFPVINSSAYVAMVVTGAGKAGAVQKALSDKQTSSDLLPVEMAVLQDGEFTWFTDKPAVSIPHLLPPLITRRLPFAMSVSAAVAAASTSRTLVLARRRSPLASRVAATSRGRLFPSGSHPLAVSPAARAPAMATDGAAAAAAGSKKKKEVLIFDAEEDLAVSLAKYTAELSAKLAAERGAFTVVLSGGSLIKNIRKLAEPPYLDSVDWSKWHVFWVDERVVPKDHEDSNYKLALDGFLSKVPIPTGQVYAINDALSAEGAADDYETCLKQLVKNGVIAMSQSTGFPRFDVMLLGMGPDGHIASLFPGHPLVNENQKWVTYIKDSPKPPPERITFTFPVINSSAYVAMVVTGAGKAGAVQKALSDKQTSSDLLPVEMAVLQDGEFTWFTDKPAVSMLQNK</sequence>
<dbReference type="CDD" id="cd01400">
    <property type="entry name" value="6PGL"/>
    <property type="match status" value="2"/>
</dbReference>
<protein>
    <recommendedName>
        <fullName evidence="5">6-phosphogluconolactonase</fullName>
        <ecNumber evidence="5">3.1.1.31</ecNumber>
    </recommendedName>
</protein>
<evidence type="ECO:0000256" key="5">
    <source>
        <dbReference type="ARBA" id="ARBA00013198"/>
    </source>
</evidence>
<comment type="catalytic activity">
    <reaction evidence="1">
        <text>6-phospho-D-glucono-1,5-lactone + H2O = 6-phospho-D-gluconate + H(+)</text>
        <dbReference type="Rhea" id="RHEA:12556"/>
        <dbReference type="ChEBI" id="CHEBI:15377"/>
        <dbReference type="ChEBI" id="CHEBI:15378"/>
        <dbReference type="ChEBI" id="CHEBI:57955"/>
        <dbReference type="ChEBI" id="CHEBI:58759"/>
        <dbReference type="EC" id="3.1.1.31"/>
    </reaction>
</comment>
<evidence type="ECO:0000256" key="3">
    <source>
        <dbReference type="ARBA" id="ARBA00004961"/>
    </source>
</evidence>
<evidence type="ECO:0000256" key="1">
    <source>
        <dbReference type="ARBA" id="ARBA00000832"/>
    </source>
</evidence>
<dbReference type="GO" id="GO:0005737">
    <property type="term" value="C:cytoplasm"/>
    <property type="evidence" value="ECO:0007669"/>
    <property type="project" value="UniProtKB-ARBA"/>
</dbReference>
<evidence type="ECO:0000256" key="4">
    <source>
        <dbReference type="ARBA" id="ARBA00010662"/>
    </source>
</evidence>
<evidence type="ECO:0000259" key="7">
    <source>
        <dbReference type="Pfam" id="PF01182"/>
    </source>
</evidence>
<feature type="domain" description="Glucosamine/galactosamine-6-phosphate isomerase" evidence="7">
    <location>
        <begin position="414"/>
        <end position="644"/>
    </location>
</feature>
<dbReference type="FunFam" id="3.40.50.1360:FF:000009">
    <property type="entry name" value="Probable 6-phosphogluconolactonase"/>
    <property type="match status" value="2"/>
</dbReference>
<dbReference type="NCBIfam" id="TIGR01198">
    <property type="entry name" value="pgl"/>
    <property type="match status" value="2"/>
</dbReference>
<evidence type="ECO:0000256" key="2">
    <source>
        <dbReference type="ARBA" id="ARBA00002681"/>
    </source>
</evidence>
<comment type="similarity">
    <text evidence="4">Belongs to the glucosamine/galactosamine-6-phosphate isomerase family. 6-phosphogluconolactonase subfamily.</text>
</comment>
<dbReference type="EC" id="3.1.1.31" evidence="5"/>
<reference evidence="8" key="2">
    <citation type="submission" date="2018-05" db="EMBL/GenBank/DDBJ databases">
        <title>OmerRS3 (Oryza meridionalis Reference Sequence Version 3).</title>
        <authorList>
            <person name="Zhang J."/>
            <person name="Kudrna D."/>
            <person name="Lee S."/>
            <person name="Talag J."/>
            <person name="Welchert J."/>
            <person name="Wing R.A."/>
        </authorList>
    </citation>
    <scope>NUCLEOTIDE SEQUENCE [LARGE SCALE GENOMIC DNA]</scope>
    <source>
        <strain evidence="8">cv. OR44</strain>
    </source>
</reference>
<dbReference type="EnsemblPlants" id="OMERI09G12830.2">
    <property type="protein sequence ID" value="OMERI09G12830.2"/>
    <property type="gene ID" value="OMERI09G12830"/>
</dbReference>
<dbReference type="Proteomes" id="UP000008021">
    <property type="component" value="Chromosome 9"/>
</dbReference>
<evidence type="ECO:0000313" key="9">
    <source>
        <dbReference type="Proteomes" id="UP000008021"/>
    </source>
</evidence>
<evidence type="ECO:0000256" key="6">
    <source>
        <dbReference type="ARBA" id="ARBA00022801"/>
    </source>
</evidence>
<organism evidence="8">
    <name type="scientific">Oryza meridionalis</name>
    <dbReference type="NCBI Taxonomy" id="40149"/>
    <lineage>
        <taxon>Eukaryota</taxon>
        <taxon>Viridiplantae</taxon>
        <taxon>Streptophyta</taxon>
        <taxon>Embryophyta</taxon>
        <taxon>Tracheophyta</taxon>
        <taxon>Spermatophyta</taxon>
        <taxon>Magnoliopsida</taxon>
        <taxon>Liliopsida</taxon>
        <taxon>Poales</taxon>
        <taxon>Poaceae</taxon>
        <taxon>BOP clade</taxon>
        <taxon>Oryzoideae</taxon>
        <taxon>Oryzeae</taxon>
        <taxon>Oryzinae</taxon>
        <taxon>Oryza</taxon>
    </lineage>
</organism>
<proteinExistence type="inferred from homology"/>
<dbReference type="SUPFAM" id="SSF100950">
    <property type="entry name" value="NagB/RpiA/CoA transferase-like"/>
    <property type="match status" value="2"/>
</dbReference>
<dbReference type="InterPro" id="IPR037171">
    <property type="entry name" value="NagB/RpiA_transferase-like"/>
</dbReference>
<dbReference type="UniPathway" id="UPA00115"/>